<dbReference type="STRING" id="1798375.A2773_04225"/>
<dbReference type="GO" id="GO:0022627">
    <property type="term" value="C:cytosolic small ribosomal subunit"/>
    <property type="evidence" value="ECO:0007669"/>
    <property type="project" value="TreeGrafter"/>
</dbReference>
<evidence type="ECO:0000256" key="2">
    <source>
        <dbReference type="ARBA" id="ARBA00022980"/>
    </source>
</evidence>
<dbReference type="PANTHER" id="PTHR10744">
    <property type="entry name" value="40S RIBOSOMAL PROTEIN S11 FAMILY MEMBER"/>
    <property type="match status" value="1"/>
</dbReference>
<keyword evidence="3" id="KW-0687">Ribonucleoprotein</keyword>
<dbReference type="PRINTS" id="PR00973">
    <property type="entry name" value="RIBOSOMALS17"/>
</dbReference>
<dbReference type="Gene3D" id="2.40.50.140">
    <property type="entry name" value="Nucleic acid-binding proteins"/>
    <property type="match status" value="1"/>
</dbReference>
<gene>
    <name evidence="4" type="ORF">A2773_04225</name>
</gene>
<dbReference type="EMBL" id="MFJE01000005">
    <property type="protein sequence ID" value="OGG15069.1"/>
    <property type="molecule type" value="Genomic_DNA"/>
</dbReference>
<dbReference type="AlphaFoldDB" id="A0A1F5ZRI2"/>
<dbReference type="GO" id="GO:0003735">
    <property type="term" value="F:structural constituent of ribosome"/>
    <property type="evidence" value="ECO:0007669"/>
    <property type="project" value="InterPro"/>
</dbReference>
<reference evidence="4 5" key="1">
    <citation type="journal article" date="2016" name="Nat. Commun.">
        <title>Thousands of microbial genomes shed light on interconnected biogeochemical processes in an aquifer system.</title>
        <authorList>
            <person name="Anantharaman K."/>
            <person name="Brown C.T."/>
            <person name="Hug L.A."/>
            <person name="Sharon I."/>
            <person name="Castelle C.J."/>
            <person name="Probst A.J."/>
            <person name="Thomas B.C."/>
            <person name="Singh A."/>
            <person name="Wilkins M.J."/>
            <person name="Karaoz U."/>
            <person name="Brodie E.L."/>
            <person name="Williams K.H."/>
            <person name="Hubbard S.S."/>
            <person name="Banfield J.F."/>
        </authorList>
    </citation>
    <scope>NUCLEOTIDE SEQUENCE [LARGE SCALE GENOMIC DNA]</scope>
</reference>
<sequence>MAKILKGKIVSAAKDKTVLVEVTSFRAHPLYQKRVRKTKKFKAHYEGKDLKLGDTVELLSTRPLSKDKHFKIKI</sequence>
<proteinExistence type="inferred from homology"/>
<evidence type="ECO:0000256" key="1">
    <source>
        <dbReference type="ARBA" id="ARBA00010254"/>
    </source>
</evidence>
<dbReference type="GO" id="GO:0006412">
    <property type="term" value="P:translation"/>
    <property type="evidence" value="ECO:0007669"/>
    <property type="project" value="InterPro"/>
</dbReference>
<protein>
    <submittedName>
        <fullName evidence="4">30S ribosomal protein S17</fullName>
    </submittedName>
</protein>
<organism evidence="4 5">
    <name type="scientific">Candidatus Gottesmanbacteria bacterium RIFCSPHIGHO2_01_FULL_39_10</name>
    <dbReference type="NCBI Taxonomy" id="1798375"/>
    <lineage>
        <taxon>Bacteria</taxon>
        <taxon>Candidatus Gottesmaniibacteriota</taxon>
    </lineage>
</organism>
<dbReference type="Pfam" id="PF00366">
    <property type="entry name" value="Ribosomal_S17"/>
    <property type="match status" value="1"/>
</dbReference>
<dbReference type="NCBIfam" id="NF004123">
    <property type="entry name" value="PRK05610.1"/>
    <property type="match status" value="1"/>
</dbReference>
<comment type="similarity">
    <text evidence="1">Belongs to the universal ribosomal protein uS17 family.</text>
</comment>
<name>A0A1F5ZRI2_9BACT</name>
<dbReference type="InterPro" id="IPR000266">
    <property type="entry name" value="Ribosomal_uS17"/>
</dbReference>
<dbReference type="PANTHER" id="PTHR10744:SF1">
    <property type="entry name" value="SMALL RIBOSOMAL SUBUNIT PROTEIN US17M"/>
    <property type="match status" value="1"/>
</dbReference>
<keyword evidence="2 4" id="KW-0689">Ribosomal protein</keyword>
<dbReference type="InterPro" id="IPR012340">
    <property type="entry name" value="NA-bd_OB-fold"/>
</dbReference>
<accession>A0A1F5ZRI2</accession>
<dbReference type="SUPFAM" id="SSF50249">
    <property type="entry name" value="Nucleic acid-binding proteins"/>
    <property type="match status" value="1"/>
</dbReference>
<evidence type="ECO:0000256" key="3">
    <source>
        <dbReference type="ARBA" id="ARBA00023274"/>
    </source>
</evidence>
<dbReference type="Proteomes" id="UP000177383">
    <property type="component" value="Unassembled WGS sequence"/>
</dbReference>
<evidence type="ECO:0000313" key="4">
    <source>
        <dbReference type="EMBL" id="OGG15069.1"/>
    </source>
</evidence>
<dbReference type="CDD" id="cd00364">
    <property type="entry name" value="Ribosomal_uS17"/>
    <property type="match status" value="1"/>
</dbReference>
<evidence type="ECO:0000313" key="5">
    <source>
        <dbReference type="Proteomes" id="UP000177383"/>
    </source>
</evidence>
<comment type="caution">
    <text evidence="4">The sequence shown here is derived from an EMBL/GenBank/DDBJ whole genome shotgun (WGS) entry which is preliminary data.</text>
</comment>